<accession>A0A1E5VCE0</accession>
<evidence type="ECO:0000256" key="4">
    <source>
        <dbReference type="ARBA" id="ARBA00023453"/>
    </source>
</evidence>
<comment type="caution">
    <text evidence="5">The sequence shown here is derived from an EMBL/GenBank/DDBJ whole genome shotgun (WGS) entry which is preliminary data.</text>
</comment>
<dbReference type="GO" id="GO:0032259">
    <property type="term" value="P:methylation"/>
    <property type="evidence" value="ECO:0007669"/>
    <property type="project" value="UniProtKB-KW"/>
</dbReference>
<keyword evidence="3" id="KW-0949">S-adenosyl-L-methionine</keyword>
<dbReference type="OrthoDB" id="10251242at2759"/>
<name>A0A1E5VCE0_9POAL</name>
<comment type="similarity">
    <text evidence="4">Belongs to the class I-like SAM-binding methyltransferase superfamily. Cation-dependent O-methyltransferase family.</text>
</comment>
<dbReference type="STRING" id="888268.A0A1E5VCE0"/>
<dbReference type="InterPro" id="IPR002935">
    <property type="entry name" value="SAM_O-MeTrfase"/>
</dbReference>
<dbReference type="GO" id="GO:0008171">
    <property type="term" value="F:O-methyltransferase activity"/>
    <property type="evidence" value="ECO:0007669"/>
    <property type="project" value="InterPro"/>
</dbReference>
<dbReference type="InterPro" id="IPR050362">
    <property type="entry name" value="Cation-dep_OMT"/>
</dbReference>
<reference evidence="5 6" key="1">
    <citation type="submission" date="2016-09" db="EMBL/GenBank/DDBJ databases">
        <title>The draft genome of Dichanthelium oligosanthes: A C3 panicoid grass species.</title>
        <authorList>
            <person name="Studer A.J."/>
            <person name="Schnable J.C."/>
            <person name="Brutnell T.P."/>
        </authorList>
    </citation>
    <scope>NUCLEOTIDE SEQUENCE [LARGE SCALE GENOMIC DNA]</scope>
    <source>
        <strain evidence="6">cv. Kellogg 1175</strain>
        <tissue evidence="5">Leaf</tissue>
    </source>
</reference>
<dbReference type="Proteomes" id="UP000095767">
    <property type="component" value="Unassembled WGS sequence"/>
</dbReference>
<organism evidence="5 6">
    <name type="scientific">Dichanthelium oligosanthes</name>
    <dbReference type="NCBI Taxonomy" id="888268"/>
    <lineage>
        <taxon>Eukaryota</taxon>
        <taxon>Viridiplantae</taxon>
        <taxon>Streptophyta</taxon>
        <taxon>Embryophyta</taxon>
        <taxon>Tracheophyta</taxon>
        <taxon>Spermatophyta</taxon>
        <taxon>Magnoliopsida</taxon>
        <taxon>Liliopsida</taxon>
        <taxon>Poales</taxon>
        <taxon>Poaceae</taxon>
        <taxon>PACMAD clade</taxon>
        <taxon>Panicoideae</taxon>
        <taxon>Panicodae</taxon>
        <taxon>Paniceae</taxon>
        <taxon>Dichantheliinae</taxon>
        <taxon>Dichanthelium</taxon>
    </lineage>
</organism>
<dbReference type="Gene3D" id="3.40.50.150">
    <property type="entry name" value="Vaccinia Virus protein VP39"/>
    <property type="match status" value="1"/>
</dbReference>
<evidence type="ECO:0000256" key="1">
    <source>
        <dbReference type="ARBA" id="ARBA00022603"/>
    </source>
</evidence>
<dbReference type="SUPFAM" id="SSF53335">
    <property type="entry name" value="S-adenosyl-L-methionine-dependent methyltransferases"/>
    <property type="match status" value="1"/>
</dbReference>
<sequence length="130" mass="14290">MAANSAGEVKHIHSTESAKTLLKSEALHEYMLNTMVYPRENEYLRELRHITEQHAYGYMLSPPDEEQLLSLLLKVMGARNTIEVGVFTGGSVLATALAIPDDGRIVAIDVSREFFGLGLPVIEKAGVAHK</sequence>
<gene>
    <name evidence="5" type="ORF">BAE44_0016169</name>
</gene>
<dbReference type="PANTHER" id="PTHR10509">
    <property type="entry name" value="O-METHYLTRANSFERASE-RELATED"/>
    <property type="match status" value="1"/>
</dbReference>
<feature type="non-terminal residue" evidence="5">
    <location>
        <position position="130"/>
    </location>
</feature>
<keyword evidence="1" id="KW-0489">Methyltransferase</keyword>
<evidence type="ECO:0000313" key="5">
    <source>
        <dbReference type="EMBL" id="OEL22813.1"/>
    </source>
</evidence>
<keyword evidence="2" id="KW-0808">Transferase</keyword>
<dbReference type="PROSITE" id="PS51682">
    <property type="entry name" value="SAM_OMT_I"/>
    <property type="match status" value="1"/>
</dbReference>
<evidence type="ECO:0000313" key="6">
    <source>
        <dbReference type="Proteomes" id="UP000095767"/>
    </source>
</evidence>
<dbReference type="Pfam" id="PF01596">
    <property type="entry name" value="Methyltransf_3"/>
    <property type="match status" value="1"/>
</dbReference>
<evidence type="ECO:0000256" key="3">
    <source>
        <dbReference type="ARBA" id="ARBA00022691"/>
    </source>
</evidence>
<keyword evidence="6" id="KW-1185">Reference proteome</keyword>
<dbReference type="InterPro" id="IPR029063">
    <property type="entry name" value="SAM-dependent_MTases_sf"/>
</dbReference>
<evidence type="ECO:0000256" key="2">
    <source>
        <dbReference type="ARBA" id="ARBA00022679"/>
    </source>
</evidence>
<proteinExistence type="inferred from homology"/>
<dbReference type="GO" id="GO:0008757">
    <property type="term" value="F:S-adenosylmethionine-dependent methyltransferase activity"/>
    <property type="evidence" value="ECO:0007669"/>
    <property type="project" value="TreeGrafter"/>
</dbReference>
<dbReference type="PANTHER" id="PTHR10509:SF30">
    <property type="entry name" value="TRICIN SYNTHASE 2"/>
    <property type="match status" value="1"/>
</dbReference>
<protein>
    <submittedName>
        <fullName evidence="5">Tricin synthase 2</fullName>
    </submittedName>
</protein>
<dbReference type="AlphaFoldDB" id="A0A1E5VCE0"/>
<dbReference type="EMBL" id="LWDX02044402">
    <property type="protein sequence ID" value="OEL22813.1"/>
    <property type="molecule type" value="Genomic_DNA"/>
</dbReference>